<dbReference type="SUPFAM" id="SSF46955">
    <property type="entry name" value="Putative DNA-binding domain"/>
    <property type="match status" value="1"/>
</dbReference>
<protein>
    <submittedName>
        <fullName evidence="2">DNA binding domain-containing protein, excisionase family</fullName>
    </submittedName>
</protein>
<name>A0A1G9NKL0_9FIRM</name>
<organism evidence="2 3">
    <name type="scientific">Halarsenatibacter silvermanii</name>
    <dbReference type="NCBI Taxonomy" id="321763"/>
    <lineage>
        <taxon>Bacteria</taxon>
        <taxon>Bacillati</taxon>
        <taxon>Bacillota</taxon>
        <taxon>Clostridia</taxon>
        <taxon>Halanaerobiales</taxon>
        <taxon>Halarsenatibacteraceae</taxon>
        <taxon>Halarsenatibacter</taxon>
    </lineage>
</organism>
<dbReference type="Proteomes" id="UP000199476">
    <property type="component" value="Unassembled WGS sequence"/>
</dbReference>
<dbReference type="Pfam" id="PF12728">
    <property type="entry name" value="HTH_17"/>
    <property type="match status" value="1"/>
</dbReference>
<dbReference type="STRING" id="321763.SAMN04488692_110112"/>
<dbReference type="InterPro" id="IPR041657">
    <property type="entry name" value="HTH_17"/>
</dbReference>
<reference evidence="2 3" key="1">
    <citation type="submission" date="2016-10" db="EMBL/GenBank/DDBJ databases">
        <authorList>
            <person name="de Groot N.N."/>
        </authorList>
    </citation>
    <scope>NUCLEOTIDE SEQUENCE [LARGE SCALE GENOMIC DNA]</scope>
    <source>
        <strain evidence="2 3">SLAS-1</strain>
    </source>
</reference>
<dbReference type="RefSeq" id="WP_089760114.1">
    <property type="nucleotide sequence ID" value="NZ_FNGO01000010.1"/>
</dbReference>
<keyword evidence="3" id="KW-1185">Reference proteome</keyword>
<dbReference type="InterPro" id="IPR009061">
    <property type="entry name" value="DNA-bd_dom_put_sf"/>
</dbReference>
<evidence type="ECO:0000313" key="2">
    <source>
        <dbReference type="EMBL" id="SDL87142.1"/>
    </source>
</evidence>
<dbReference type="NCBIfam" id="TIGR01764">
    <property type="entry name" value="excise"/>
    <property type="match status" value="1"/>
</dbReference>
<dbReference type="AlphaFoldDB" id="A0A1G9NKL0"/>
<dbReference type="InterPro" id="IPR010093">
    <property type="entry name" value="SinI_DNA-bd"/>
</dbReference>
<sequence length="115" mass="13556">MVEQKMLETLLRIESKLENMNNGGQEEFITDEKPVFNTQEMAEMIGCHVDTIRRNCREGKIPHKKFSGKFIFPREQIIEWLRDSRGNWQRPAGDELSADILQFKNSLNPEKKYEV</sequence>
<proteinExistence type="predicted"/>
<evidence type="ECO:0000313" key="3">
    <source>
        <dbReference type="Proteomes" id="UP000199476"/>
    </source>
</evidence>
<dbReference type="OrthoDB" id="26294at2"/>
<gene>
    <name evidence="2" type="ORF">SAMN04488692_110112</name>
</gene>
<accession>A0A1G9NKL0</accession>
<feature type="domain" description="Helix-turn-helix" evidence="1">
    <location>
        <begin position="36"/>
        <end position="83"/>
    </location>
</feature>
<evidence type="ECO:0000259" key="1">
    <source>
        <dbReference type="Pfam" id="PF12728"/>
    </source>
</evidence>
<dbReference type="GO" id="GO:0003677">
    <property type="term" value="F:DNA binding"/>
    <property type="evidence" value="ECO:0007669"/>
    <property type="project" value="InterPro"/>
</dbReference>
<dbReference type="EMBL" id="FNGO01000010">
    <property type="protein sequence ID" value="SDL87142.1"/>
    <property type="molecule type" value="Genomic_DNA"/>
</dbReference>